<dbReference type="InterPro" id="IPR037912">
    <property type="entry name" value="MCRS1"/>
</dbReference>
<reference evidence="2 3" key="1">
    <citation type="submission" date="2024-04" db="EMBL/GenBank/DDBJ databases">
        <title>Tritrichomonas musculus Genome.</title>
        <authorList>
            <person name="Alves-Ferreira E."/>
            <person name="Grigg M."/>
            <person name="Lorenzi H."/>
            <person name="Galac M."/>
        </authorList>
    </citation>
    <scope>NUCLEOTIDE SEQUENCE [LARGE SCALE GENOMIC DNA]</scope>
    <source>
        <strain evidence="2 3">EAF2021</strain>
    </source>
</reference>
<dbReference type="InterPro" id="IPR008984">
    <property type="entry name" value="SMAD_FHA_dom_sf"/>
</dbReference>
<evidence type="ECO:0000313" key="2">
    <source>
        <dbReference type="EMBL" id="KAK8900303.1"/>
    </source>
</evidence>
<sequence length="323" mass="37438">MSEEAEEAGETEIVWTPKYDAYSIWGFMMNPIGGICDFLSVPDDIPKNLLQDRFFEILKSPELQKRANKYMNYDLVHFHRVKFSIPEEYQTFNASRLLRNNNPIKILRFFQPTFHLTRSPNSIVALQFKKKQMNTNYNTCLSEFIKYKKYLISLCTKEELDELNFDYTPDDFAPYIIQNLAQQMTPVNIYQTFANIANYLQIPFRKNDFYAIRGPGSPHIINKAICKIGRQSLFSEDGLDVCITNSKLKKLSRHHATISLSTDMNFYLAIYGENAIVNGLIFRKGKIIRIRNGDVIDLGGYLFIFIENMSLMSSLREACSQNA</sequence>
<keyword evidence="3" id="KW-1185">Reference proteome</keyword>
<dbReference type="PANTHER" id="PTHR13233">
    <property type="entry name" value="MICROSPHERULE PROTEIN 1"/>
    <property type="match status" value="1"/>
</dbReference>
<dbReference type="Proteomes" id="UP001470230">
    <property type="component" value="Unassembled WGS sequence"/>
</dbReference>
<feature type="domain" description="FHA" evidence="1">
    <location>
        <begin position="226"/>
        <end position="287"/>
    </location>
</feature>
<dbReference type="PANTHER" id="PTHR13233:SF0">
    <property type="entry name" value="MICROSPHERULE PROTEIN 1"/>
    <property type="match status" value="1"/>
</dbReference>
<organism evidence="2 3">
    <name type="scientific">Tritrichomonas musculus</name>
    <dbReference type="NCBI Taxonomy" id="1915356"/>
    <lineage>
        <taxon>Eukaryota</taxon>
        <taxon>Metamonada</taxon>
        <taxon>Parabasalia</taxon>
        <taxon>Tritrichomonadida</taxon>
        <taxon>Tritrichomonadidae</taxon>
        <taxon>Tritrichomonas</taxon>
    </lineage>
</organism>
<dbReference type="InterPro" id="IPR000253">
    <property type="entry name" value="FHA_dom"/>
</dbReference>
<name>A0ABR2LB97_9EUKA</name>
<comment type="caution">
    <text evidence="2">The sequence shown here is derived from an EMBL/GenBank/DDBJ whole genome shotgun (WGS) entry which is preliminary data.</text>
</comment>
<evidence type="ECO:0000313" key="3">
    <source>
        <dbReference type="Proteomes" id="UP001470230"/>
    </source>
</evidence>
<dbReference type="SUPFAM" id="SSF49879">
    <property type="entry name" value="SMAD/FHA domain"/>
    <property type="match status" value="1"/>
</dbReference>
<protein>
    <submittedName>
        <fullName evidence="2">Microspherule protein 1</fullName>
    </submittedName>
</protein>
<dbReference type="Pfam" id="PF00498">
    <property type="entry name" value="FHA"/>
    <property type="match status" value="1"/>
</dbReference>
<dbReference type="PROSITE" id="PS50006">
    <property type="entry name" value="FHA_DOMAIN"/>
    <property type="match status" value="1"/>
</dbReference>
<dbReference type="EMBL" id="JAPFFF010000001">
    <property type="protein sequence ID" value="KAK8900303.1"/>
    <property type="molecule type" value="Genomic_DNA"/>
</dbReference>
<accession>A0ABR2LB97</accession>
<evidence type="ECO:0000259" key="1">
    <source>
        <dbReference type="PROSITE" id="PS50006"/>
    </source>
</evidence>
<proteinExistence type="predicted"/>
<dbReference type="Gene3D" id="2.60.200.20">
    <property type="match status" value="1"/>
</dbReference>
<gene>
    <name evidence="2" type="ORF">M9Y10_002626</name>
</gene>